<dbReference type="GeneID" id="28766022"/>
<evidence type="ECO:0000256" key="1">
    <source>
        <dbReference type="SAM" id="MobiDB-lite"/>
    </source>
</evidence>
<gene>
    <name evidence="2" type="ORF">CC84DRAFT_1213464</name>
</gene>
<organism evidence="2 3">
    <name type="scientific">Paraphaeosphaeria sporulosa</name>
    <dbReference type="NCBI Taxonomy" id="1460663"/>
    <lineage>
        <taxon>Eukaryota</taxon>
        <taxon>Fungi</taxon>
        <taxon>Dikarya</taxon>
        <taxon>Ascomycota</taxon>
        <taxon>Pezizomycotina</taxon>
        <taxon>Dothideomycetes</taxon>
        <taxon>Pleosporomycetidae</taxon>
        <taxon>Pleosporales</taxon>
        <taxon>Massarineae</taxon>
        <taxon>Didymosphaeriaceae</taxon>
        <taxon>Paraphaeosphaeria</taxon>
    </lineage>
</organism>
<dbReference type="InParanoid" id="A0A177CT54"/>
<protein>
    <submittedName>
        <fullName evidence="2">Uncharacterized protein</fullName>
    </submittedName>
</protein>
<name>A0A177CT54_9PLEO</name>
<dbReference type="RefSeq" id="XP_018040467.1">
    <property type="nucleotide sequence ID" value="XM_018182536.1"/>
</dbReference>
<feature type="region of interest" description="Disordered" evidence="1">
    <location>
        <begin position="120"/>
        <end position="152"/>
    </location>
</feature>
<feature type="compositionally biased region" description="Basic and acidic residues" evidence="1">
    <location>
        <begin position="138"/>
        <end position="152"/>
    </location>
</feature>
<feature type="region of interest" description="Disordered" evidence="1">
    <location>
        <begin position="1"/>
        <end position="20"/>
    </location>
</feature>
<dbReference type="AlphaFoldDB" id="A0A177CT54"/>
<sequence>MEYGRASKLEDAKATSGPGRELVDKQTVVVEEYGAVDASTFPKLSISPGSPFPDDIKLMREHLHRHQALPRLQTQPIEPQGATFLNCAGSGSSVSPTSDSGWSVLTPTEAEAVMCQKTNDLPNEKDLVDDAAEGGNAVEKETTKEGTEYDDD</sequence>
<dbReference type="Proteomes" id="UP000077069">
    <property type="component" value="Unassembled WGS sequence"/>
</dbReference>
<accession>A0A177CT54</accession>
<keyword evidence="3" id="KW-1185">Reference proteome</keyword>
<proteinExistence type="predicted"/>
<evidence type="ECO:0000313" key="3">
    <source>
        <dbReference type="Proteomes" id="UP000077069"/>
    </source>
</evidence>
<reference evidence="2 3" key="1">
    <citation type="submission" date="2016-05" db="EMBL/GenBank/DDBJ databases">
        <title>Comparative analysis of secretome profiles of manganese(II)-oxidizing ascomycete fungi.</title>
        <authorList>
            <consortium name="DOE Joint Genome Institute"/>
            <person name="Zeiner C.A."/>
            <person name="Purvine S.O."/>
            <person name="Zink E.M."/>
            <person name="Wu S."/>
            <person name="Pasa-Tolic L."/>
            <person name="Chaput D.L."/>
            <person name="Haridas S."/>
            <person name="Grigoriev I.V."/>
            <person name="Santelli C.M."/>
            <person name="Hansel C.M."/>
        </authorList>
    </citation>
    <scope>NUCLEOTIDE SEQUENCE [LARGE SCALE GENOMIC DNA]</scope>
    <source>
        <strain evidence="2 3">AP3s5-JAC2a</strain>
    </source>
</reference>
<evidence type="ECO:0000313" key="2">
    <source>
        <dbReference type="EMBL" id="OAG10102.1"/>
    </source>
</evidence>
<feature type="compositionally biased region" description="Basic and acidic residues" evidence="1">
    <location>
        <begin position="1"/>
        <end position="13"/>
    </location>
</feature>
<dbReference type="EMBL" id="KV441549">
    <property type="protein sequence ID" value="OAG10102.1"/>
    <property type="molecule type" value="Genomic_DNA"/>
</dbReference>